<accession>A0ABT1E1R1</accession>
<evidence type="ECO:0008006" key="3">
    <source>
        <dbReference type="Google" id="ProtNLM"/>
    </source>
</evidence>
<evidence type="ECO:0000313" key="1">
    <source>
        <dbReference type="EMBL" id="MCO8275771.1"/>
    </source>
</evidence>
<organism evidence="1 2">
    <name type="scientific">Paractinoplanes aksuensis</name>
    <dbReference type="NCBI Taxonomy" id="2939490"/>
    <lineage>
        <taxon>Bacteria</taxon>
        <taxon>Bacillati</taxon>
        <taxon>Actinomycetota</taxon>
        <taxon>Actinomycetes</taxon>
        <taxon>Micromonosporales</taxon>
        <taxon>Micromonosporaceae</taxon>
        <taxon>Paractinoplanes</taxon>
    </lineage>
</organism>
<dbReference type="Proteomes" id="UP001523369">
    <property type="component" value="Unassembled WGS sequence"/>
</dbReference>
<gene>
    <name evidence="1" type="ORF">M1L60_34840</name>
</gene>
<proteinExistence type="predicted"/>
<dbReference type="EMBL" id="JAMYJR010000039">
    <property type="protein sequence ID" value="MCO8275771.1"/>
    <property type="molecule type" value="Genomic_DNA"/>
</dbReference>
<evidence type="ECO:0000313" key="2">
    <source>
        <dbReference type="Proteomes" id="UP001523369"/>
    </source>
</evidence>
<sequence length="314" mass="34589">MNGSDNVLLDPADAYPEIAAVRARLTAKDWTGVRAVVDNLSPSARTKIVRHGGSADGSEQVLREVLDRDPADGTAAAMLGHCLIDIGWKARSSYGAEHVSRDQFKEFHAWLRQAEAVLIDGAARNPRDPAIWAARLVSARGLELGLAEARRRYDRVKALDPHNLTAQFQMLQQLCPKWGGSWELLHPWARAEMLAAPPGAAQGVLVAEAHIEHWLELPAGTRTAYLNGASVRRELQEAADRSVLHPDFGRDNGWVEATSAFAFVFSLLNDRRSAARLFVLLGELATEYPWQYLGGDTAEQIRNHRRRALAGAAR</sequence>
<comment type="caution">
    <text evidence="1">The sequence shown here is derived from an EMBL/GenBank/DDBJ whole genome shotgun (WGS) entry which is preliminary data.</text>
</comment>
<name>A0ABT1E1R1_9ACTN</name>
<reference evidence="1 2" key="1">
    <citation type="submission" date="2022-06" db="EMBL/GenBank/DDBJ databases">
        <title>New Species of the Genus Actinoplanes, ActinopZanes ferrugineus.</title>
        <authorList>
            <person name="Ding P."/>
        </authorList>
    </citation>
    <scope>NUCLEOTIDE SEQUENCE [LARGE SCALE GENOMIC DNA]</scope>
    <source>
        <strain evidence="1 2">TRM88003</strain>
    </source>
</reference>
<protein>
    <recommendedName>
        <fullName evidence="3">DUF4034 domain-containing protein</fullName>
    </recommendedName>
</protein>
<dbReference type="RefSeq" id="WP_253241800.1">
    <property type="nucleotide sequence ID" value="NZ_JAMYJR010000039.1"/>
</dbReference>
<keyword evidence="2" id="KW-1185">Reference proteome</keyword>